<reference evidence="2 3" key="1">
    <citation type="submission" date="2024-09" db="EMBL/GenBank/DDBJ databases">
        <title>Chromosome-scale assembly of Riccia sorocarpa.</title>
        <authorList>
            <person name="Paukszto L."/>
        </authorList>
    </citation>
    <scope>NUCLEOTIDE SEQUENCE [LARGE SCALE GENOMIC DNA]</scope>
    <source>
        <strain evidence="2">LP-2024</strain>
        <tissue evidence="2">Aerial parts of the thallus</tissue>
    </source>
</reference>
<evidence type="ECO:0000313" key="2">
    <source>
        <dbReference type="EMBL" id="KAL3692258.1"/>
    </source>
</evidence>
<feature type="compositionally biased region" description="Basic and acidic residues" evidence="1">
    <location>
        <begin position="293"/>
        <end position="306"/>
    </location>
</feature>
<protein>
    <submittedName>
        <fullName evidence="2">Uncharacterized protein</fullName>
    </submittedName>
</protein>
<feature type="region of interest" description="Disordered" evidence="1">
    <location>
        <begin position="199"/>
        <end position="218"/>
    </location>
</feature>
<keyword evidence="3" id="KW-1185">Reference proteome</keyword>
<dbReference type="EMBL" id="JBJQOH010000003">
    <property type="protein sequence ID" value="KAL3692258.1"/>
    <property type="molecule type" value="Genomic_DNA"/>
</dbReference>
<accession>A0ABD3HLF4</accession>
<comment type="caution">
    <text evidence="2">The sequence shown here is derived from an EMBL/GenBank/DDBJ whole genome shotgun (WGS) entry which is preliminary data.</text>
</comment>
<name>A0ABD3HLF4_9MARC</name>
<evidence type="ECO:0000256" key="1">
    <source>
        <dbReference type="SAM" id="MobiDB-lite"/>
    </source>
</evidence>
<dbReference type="Proteomes" id="UP001633002">
    <property type="component" value="Unassembled WGS sequence"/>
</dbReference>
<dbReference type="AlphaFoldDB" id="A0ABD3HLF4"/>
<feature type="region of interest" description="Disordered" evidence="1">
    <location>
        <begin position="290"/>
        <end position="315"/>
    </location>
</feature>
<organism evidence="2 3">
    <name type="scientific">Riccia sorocarpa</name>
    <dbReference type="NCBI Taxonomy" id="122646"/>
    <lineage>
        <taxon>Eukaryota</taxon>
        <taxon>Viridiplantae</taxon>
        <taxon>Streptophyta</taxon>
        <taxon>Embryophyta</taxon>
        <taxon>Marchantiophyta</taxon>
        <taxon>Marchantiopsida</taxon>
        <taxon>Marchantiidae</taxon>
        <taxon>Marchantiales</taxon>
        <taxon>Ricciaceae</taxon>
        <taxon>Riccia</taxon>
    </lineage>
</organism>
<evidence type="ECO:0000313" key="3">
    <source>
        <dbReference type="Proteomes" id="UP001633002"/>
    </source>
</evidence>
<proteinExistence type="predicted"/>
<sequence length="337" mass="37050">MKPQQSNAVEREGLWKGYVEVNERGGEREACHVGTGLIMGHMKPIRSLVSTMATEIAGVATFLAGVGRDFMVDQYSTTWCSTGERQTNCILCKTRTHLSILYLLPYAALQGLNHELLESEFRLSVVKSISDHICGSPADSEFYSNCGRKIDALWEVIAARLPASRVALHIITLDTSSSGEASVGDPALRADAPSTCHHRPLRIGSAPQSPSPARVTGSRYTAQMPSNCLVDHINSISALPAKHMGFKETTPPYDYSRTHSLRTAAEASEGDDWFVSLRSPPDFDLQARRSRLTTRDHASEDSHEKQLLPSPEEIDTKPHMNVVFIGHANQSTGNYDF</sequence>
<gene>
    <name evidence="2" type="ORF">R1sor_005909</name>
</gene>